<evidence type="ECO:0000313" key="21">
    <source>
        <dbReference type="EMBL" id="MFO7192780.1"/>
    </source>
</evidence>
<dbReference type="InterPro" id="IPR036615">
    <property type="entry name" value="Mur_ligase_C_dom_sf"/>
</dbReference>
<comment type="similarity">
    <text evidence="4">Belongs to the folylpolyglutamate synthase family.</text>
</comment>
<comment type="pathway">
    <text evidence="3">Cofactor biosynthesis; tetrahydrofolylpolyglutamate biosynthesis.</text>
</comment>
<dbReference type="InterPro" id="IPR018109">
    <property type="entry name" value="Folylpolyglutamate_synth_CS"/>
</dbReference>
<evidence type="ECO:0000256" key="1">
    <source>
        <dbReference type="ARBA" id="ARBA00001946"/>
    </source>
</evidence>
<evidence type="ECO:0000256" key="15">
    <source>
        <dbReference type="ARBA" id="ARBA00030592"/>
    </source>
</evidence>
<feature type="domain" description="Mur ligase C-terminal" evidence="19">
    <location>
        <begin position="353"/>
        <end position="468"/>
    </location>
</feature>
<dbReference type="Pfam" id="PF02875">
    <property type="entry name" value="Mur_ligase_C"/>
    <property type="match status" value="1"/>
</dbReference>
<dbReference type="EC" id="6.3.2.17" evidence="7"/>
<evidence type="ECO:0000256" key="16">
    <source>
        <dbReference type="ARBA" id="ARBA00047493"/>
    </source>
</evidence>
<comment type="pathway">
    <text evidence="2">Cofactor biosynthesis; tetrahydrofolate biosynthesis; 7,8-dihydrofolate from 2-amino-4-hydroxy-6-hydroxymethyl-7,8-dihydropteridine diphosphate and 4-aminobenzoate: step 2/2.</text>
</comment>
<proteinExistence type="inferred from homology"/>
<dbReference type="InterPro" id="IPR013221">
    <property type="entry name" value="Mur_ligase_cen"/>
</dbReference>
<keyword evidence="13" id="KW-0460">Magnesium</keyword>
<dbReference type="GO" id="GO:0005524">
    <property type="term" value="F:ATP binding"/>
    <property type="evidence" value="ECO:0007669"/>
    <property type="project" value="UniProtKB-KW"/>
</dbReference>
<evidence type="ECO:0000256" key="14">
    <source>
        <dbReference type="ARBA" id="ARBA00022909"/>
    </source>
</evidence>
<evidence type="ECO:0000256" key="5">
    <source>
        <dbReference type="ARBA" id="ARBA00011245"/>
    </source>
</evidence>
<dbReference type="SUPFAM" id="SSF53623">
    <property type="entry name" value="MurD-like peptide ligases, catalytic domain"/>
    <property type="match status" value="1"/>
</dbReference>
<evidence type="ECO:0000313" key="22">
    <source>
        <dbReference type="Proteomes" id="UP000249324"/>
    </source>
</evidence>
<evidence type="ECO:0000256" key="18">
    <source>
        <dbReference type="SAM" id="MobiDB-lite"/>
    </source>
</evidence>
<comment type="subunit">
    <text evidence="5">Monomer.</text>
</comment>
<reference evidence="21 22" key="1">
    <citation type="journal article" date="2021" name="BMC Genomics">
        <title>Genome-resolved metagenome and metatranscriptome analyses of thermophilic composting reveal key bacterial players and their metabolic interactions.</title>
        <authorList>
            <person name="Braga L.P.P."/>
            <person name="Pereira R.V."/>
            <person name="Martins L.F."/>
            <person name="Moura L.M.S."/>
            <person name="Sanchez F.B."/>
            <person name="Patane J.S.L."/>
            <person name="da Silva A.M."/>
            <person name="Setubal J.C."/>
        </authorList>
    </citation>
    <scope>NUCLEOTIDE SEQUENCE [LARGE SCALE GENOMIC DNA]</scope>
    <source>
        <strain evidence="21">ZC4RG45</strain>
    </source>
</reference>
<dbReference type="Gene3D" id="3.40.1190.10">
    <property type="entry name" value="Mur-like, catalytic domain"/>
    <property type="match status" value="1"/>
</dbReference>
<evidence type="ECO:0000256" key="17">
    <source>
        <dbReference type="ARBA" id="ARBA00049161"/>
    </source>
</evidence>
<feature type="domain" description="Mur ligase central" evidence="20">
    <location>
        <begin position="94"/>
        <end position="323"/>
    </location>
</feature>
<evidence type="ECO:0000256" key="7">
    <source>
        <dbReference type="ARBA" id="ARBA00013025"/>
    </source>
</evidence>
<evidence type="ECO:0000256" key="3">
    <source>
        <dbReference type="ARBA" id="ARBA00005150"/>
    </source>
</evidence>
<keyword evidence="9 21" id="KW-0436">Ligase</keyword>
<dbReference type="GO" id="GO:0046872">
    <property type="term" value="F:metal ion binding"/>
    <property type="evidence" value="ECO:0007669"/>
    <property type="project" value="UniProtKB-KW"/>
</dbReference>
<dbReference type="PANTHER" id="PTHR11136:SF0">
    <property type="entry name" value="DIHYDROFOLATE SYNTHETASE-RELATED"/>
    <property type="match status" value="1"/>
</dbReference>
<dbReference type="GO" id="GO:0008841">
    <property type="term" value="F:dihydrofolate synthase activity"/>
    <property type="evidence" value="ECO:0007669"/>
    <property type="project" value="UniProtKB-EC"/>
</dbReference>
<dbReference type="InterPro" id="IPR004101">
    <property type="entry name" value="Mur_ligase_C"/>
</dbReference>
<feature type="region of interest" description="Disordered" evidence="18">
    <location>
        <begin position="1"/>
        <end position="46"/>
    </location>
</feature>
<dbReference type="PANTHER" id="PTHR11136">
    <property type="entry name" value="FOLYLPOLYGLUTAMATE SYNTHASE-RELATED"/>
    <property type="match status" value="1"/>
</dbReference>
<comment type="catalytic activity">
    <reaction evidence="17">
        <text>7,8-dihydropteroate + L-glutamate + ATP = 7,8-dihydrofolate + ADP + phosphate + H(+)</text>
        <dbReference type="Rhea" id="RHEA:23584"/>
        <dbReference type="ChEBI" id="CHEBI:15378"/>
        <dbReference type="ChEBI" id="CHEBI:17839"/>
        <dbReference type="ChEBI" id="CHEBI:29985"/>
        <dbReference type="ChEBI" id="CHEBI:30616"/>
        <dbReference type="ChEBI" id="CHEBI:43474"/>
        <dbReference type="ChEBI" id="CHEBI:57451"/>
        <dbReference type="ChEBI" id="CHEBI:456216"/>
        <dbReference type="EC" id="6.3.2.12"/>
    </reaction>
</comment>
<dbReference type="NCBIfam" id="NF047860">
    <property type="entry name" value="Tet-DihydfolSynFolCMyb"/>
    <property type="match status" value="1"/>
</dbReference>
<sequence length="498" mass="52866">MVAEDETYPDDELAGDDVPVAGPLPDDDDRDHAPDEPVVEDPAELERDRQRLLAVEAELDQRWPETRIAPSLDRIATLLNLLGEPHKSYPVVQVAGTNGKGSTVRMIDTLLSAMGLRVGRYTSPHLQIVTERIALDGEPIRPGRYVDVYQDLAPFVAMVDRAAGESGQRMTKFEVLTGMAYAAFADAPVDVAVVEAGMGGSWDATSVADAQIAAIAPISLDHTDYLGEDLRSIAAEKAGIIKPGSIAVIGEQHPEAMRVLLERAVEVDATVARSGQEFGVLKREIAVGGQMLTLQGLGGVYDEIMLPLHGEHQAKNAALALATVEAFLGAGKDRSLEVDTVREAFAAVQLPARLERARSAPTVLLDAAHNPAGAAAVAEALDGEFAFRRLALVVSIMRDKDARGILDALEPVVHDVVVTRNSSPRAMPVGQLGKLAREIFGEDRVVAEPDFPTAFETAVSLVEEGATVEQELSGGGVLITGSVVTAGDARTLLGLEPA</sequence>
<name>A0ABD6FHM3_9PSEU</name>
<comment type="catalytic activity">
    <reaction evidence="16">
        <text>(6S)-5,6,7,8-tetrahydrofolyl-(gamma-L-Glu)(n) + L-glutamate + ATP = (6S)-5,6,7,8-tetrahydrofolyl-(gamma-L-Glu)(n+1) + ADP + phosphate + H(+)</text>
        <dbReference type="Rhea" id="RHEA:10580"/>
        <dbReference type="Rhea" id="RHEA-COMP:14738"/>
        <dbReference type="Rhea" id="RHEA-COMP:14740"/>
        <dbReference type="ChEBI" id="CHEBI:15378"/>
        <dbReference type="ChEBI" id="CHEBI:29985"/>
        <dbReference type="ChEBI" id="CHEBI:30616"/>
        <dbReference type="ChEBI" id="CHEBI:43474"/>
        <dbReference type="ChEBI" id="CHEBI:141005"/>
        <dbReference type="ChEBI" id="CHEBI:456216"/>
        <dbReference type="EC" id="6.3.2.17"/>
    </reaction>
</comment>
<evidence type="ECO:0000256" key="10">
    <source>
        <dbReference type="ARBA" id="ARBA00022723"/>
    </source>
</evidence>
<dbReference type="InterPro" id="IPR001645">
    <property type="entry name" value="Folylpolyglutamate_synth"/>
</dbReference>
<evidence type="ECO:0000256" key="8">
    <source>
        <dbReference type="ARBA" id="ARBA00019357"/>
    </source>
</evidence>
<dbReference type="NCBIfam" id="TIGR01499">
    <property type="entry name" value="folC"/>
    <property type="match status" value="1"/>
</dbReference>
<evidence type="ECO:0000256" key="12">
    <source>
        <dbReference type="ARBA" id="ARBA00022840"/>
    </source>
</evidence>
<keyword evidence="11" id="KW-0547">Nucleotide-binding</keyword>
<dbReference type="EMBL" id="QGUI02000129">
    <property type="protein sequence ID" value="MFO7192780.1"/>
    <property type="molecule type" value="Genomic_DNA"/>
</dbReference>
<keyword evidence="14" id="KW-0289">Folate biosynthesis</keyword>
<evidence type="ECO:0000259" key="19">
    <source>
        <dbReference type="Pfam" id="PF02875"/>
    </source>
</evidence>
<dbReference type="InterPro" id="IPR036565">
    <property type="entry name" value="Mur-like_cat_sf"/>
</dbReference>
<dbReference type="Pfam" id="PF08245">
    <property type="entry name" value="Mur_ligase_M"/>
    <property type="match status" value="1"/>
</dbReference>
<dbReference type="FunFam" id="3.40.1190.10:FF:000004">
    <property type="entry name" value="Dihydrofolate synthase/folylpolyglutamate synthase"/>
    <property type="match status" value="1"/>
</dbReference>
<dbReference type="Gene3D" id="3.90.190.20">
    <property type="entry name" value="Mur ligase, C-terminal domain"/>
    <property type="match status" value="1"/>
</dbReference>
<evidence type="ECO:0000256" key="2">
    <source>
        <dbReference type="ARBA" id="ARBA00004799"/>
    </source>
</evidence>
<evidence type="ECO:0000256" key="9">
    <source>
        <dbReference type="ARBA" id="ARBA00022598"/>
    </source>
</evidence>
<gene>
    <name evidence="21" type="ORF">DIU77_011115</name>
</gene>
<feature type="compositionally biased region" description="Acidic residues" evidence="18">
    <location>
        <begin position="1"/>
        <end position="15"/>
    </location>
</feature>
<accession>A0ABD6FHM3</accession>
<comment type="caution">
    <text evidence="21">The sequence shown here is derived from an EMBL/GenBank/DDBJ whole genome shotgun (WGS) entry which is preliminary data.</text>
</comment>
<evidence type="ECO:0000256" key="4">
    <source>
        <dbReference type="ARBA" id="ARBA00008276"/>
    </source>
</evidence>
<keyword evidence="10" id="KW-0479">Metal-binding</keyword>
<dbReference type="EC" id="6.3.2.12" evidence="6"/>
<dbReference type="PROSITE" id="PS01011">
    <property type="entry name" value="FOLYLPOLYGLU_SYNT_1"/>
    <property type="match status" value="1"/>
</dbReference>
<dbReference type="AlphaFoldDB" id="A0ABD6FHM3"/>
<keyword evidence="12" id="KW-0067">ATP-binding</keyword>
<evidence type="ECO:0000259" key="20">
    <source>
        <dbReference type="Pfam" id="PF08245"/>
    </source>
</evidence>
<comment type="cofactor">
    <cofactor evidence="1">
        <name>Mg(2+)</name>
        <dbReference type="ChEBI" id="CHEBI:18420"/>
    </cofactor>
</comment>
<dbReference type="GO" id="GO:0004326">
    <property type="term" value="F:tetrahydrofolylpolyglutamate synthase activity"/>
    <property type="evidence" value="ECO:0007669"/>
    <property type="project" value="UniProtKB-EC"/>
</dbReference>
<dbReference type="GO" id="GO:0046656">
    <property type="term" value="P:folic acid biosynthetic process"/>
    <property type="evidence" value="ECO:0007669"/>
    <property type="project" value="UniProtKB-KW"/>
</dbReference>
<protein>
    <recommendedName>
        <fullName evidence="8">Dihydrofolate synthase/folylpolyglutamate synthase</fullName>
        <ecNumber evidence="6">6.3.2.12</ecNumber>
        <ecNumber evidence="7">6.3.2.17</ecNumber>
    </recommendedName>
    <alternativeName>
        <fullName evidence="15">Tetrahydrofolylpolyglutamate synthase</fullName>
    </alternativeName>
</protein>
<dbReference type="SUPFAM" id="SSF53244">
    <property type="entry name" value="MurD-like peptide ligases, peptide-binding domain"/>
    <property type="match status" value="1"/>
</dbReference>
<organism evidence="21 22">
    <name type="scientific">Thermocrispum agreste</name>
    <dbReference type="NCBI Taxonomy" id="37925"/>
    <lineage>
        <taxon>Bacteria</taxon>
        <taxon>Bacillati</taxon>
        <taxon>Actinomycetota</taxon>
        <taxon>Actinomycetes</taxon>
        <taxon>Pseudonocardiales</taxon>
        <taxon>Pseudonocardiaceae</taxon>
        <taxon>Thermocrispum</taxon>
    </lineage>
</organism>
<evidence type="ECO:0000256" key="11">
    <source>
        <dbReference type="ARBA" id="ARBA00022741"/>
    </source>
</evidence>
<dbReference type="Proteomes" id="UP000249324">
    <property type="component" value="Unassembled WGS sequence"/>
</dbReference>
<evidence type="ECO:0000256" key="13">
    <source>
        <dbReference type="ARBA" id="ARBA00022842"/>
    </source>
</evidence>
<evidence type="ECO:0000256" key="6">
    <source>
        <dbReference type="ARBA" id="ARBA00013023"/>
    </source>
</evidence>